<dbReference type="PRINTS" id="PR00385">
    <property type="entry name" value="P450"/>
</dbReference>
<evidence type="ECO:0000256" key="7">
    <source>
        <dbReference type="ARBA" id="ARBA00022857"/>
    </source>
</evidence>
<evidence type="ECO:0000256" key="12">
    <source>
        <dbReference type="PIRSR" id="PIRSR602401-1"/>
    </source>
</evidence>
<dbReference type="GO" id="GO:0020037">
    <property type="term" value="F:heme binding"/>
    <property type="evidence" value="ECO:0007669"/>
    <property type="project" value="InterPro"/>
</dbReference>
<dbReference type="PROSITE" id="PS00086">
    <property type="entry name" value="CYTOCHROME_P450"/>
    <property type="match status" value="1"/>
</dbReference>
<evidence type="ECO:0000256" key="10">
    <source>
        <dbReference type="ARBA" id="ARBA00023004"/>
    </source>
</evidence>
<evidence type="ECO:0000256" key="13">
    <source>
        <dbReference type="RuleBase" id="RU000461"/>
    </source>
</evidence>
<protein>
    <recommendedName>
        <fullName evidence="16">Cytochrome P450</fullName>
    </recommendedName>
</protein>
<evidence type="ECO:0000313" key="15">
    <source>
        <dbReference type="Proteomes" id="UP000008022"/>
    </source>
</evidence>
<comment type="cofactor">
    <cofactor evidence="1 12">
        <name>heme</name>
        <dbReference type="ChEBI" id="CHEBI:30413"/>
    </cofactor>
</comment>
<evidence type="ECO:0000256" key="8">
    <source>
        <dbReference type="ARBA" id="ARBA00022989"/>
    </source>
</evidence>
<dbReference type="PANTHER" id="PTHR47955:SF19">
    <property type="entry name" value="CYTOCHROME P450 71A9-LIKE ISOFORM X1"/>
    <property type="match status" value="1"/>
</dbReference>
<keyword evidence="6 12" id="KW-0479">Metal-binding</keyword>
<dbReference type="Proteomes" id="UP000008022">
    <property type="component" value="Unassembled WGS sequence"/>
</dbReference>
<feature type="binding site" description="axial binding residue" evidence="12">
    <location>
        <position position="450"/>
    </location>
    <ligand>
        <name>heme</name>
        <dbReference type="ChEBI" id="CHEBI:30413"/>
    </ligand>
    <ligandPart>
        <name>Fe</name>
        <dbReference type="ChEBI" id="CHEBI:18248"/>
    </ligandPart>
</feature>
<dbReference type="HOGENOM" id="CLU_001570_4_1_1"/>
<dbReference type="eggNOG" id="KOG0156">
    <property type="taxonomic scope" value="Eukaryota"/>
</dbReference>
<dbReference type="OMA" id="NSCRSWW"/>
<dbReference type="InterPro" id="IPR036396">
    <property type="entry name" value="Cyt_P450_sf"/>
</dbReference>
<keyword evidence="11 13" id="KW-0503">Monooxygenase</keyword>
<evidence type="ECO:0000256" key="2">
    <source>
        <dbReference type="ARBA" id="ARBA00004167"/>
    </source>
</evidence>
<dbReference type="AlphaFoldDB" id="A0A0E0NXT8"/>
<dbReference type="EnsemblPlants" id="ORUFI03G25620.1">
    <property type="protein sequence ID" value="ORUFI03G25620.1"/>
    <property type="gene ID" value="ORUFI03G25620"/>
</dbReference>
<keyword evidence="10 12" id="KW-0408">Iron</keyword>
<dbReference type="GO" id="GO:0016705">
    <property type="term" value="F:oxidoreductase activity, acting on paired donors, with incorporation or reduction of molecular oxygen"/>
    <property type="evidence" value="ECO:0007669"/>
    <property type="project" value="InterPro"/>
</dbReference>
<evidence type="ECO:0000256" key="1">
    <source>
        <dbReference type="ARBA" id="ARBA00001971"/>
    </source>
</evidence>
<keyword evidence="4 12" id="KW-0349">Heme</keyword>
<accession>A0A0E0NXT8</accession>
<evidence type="ECO:0008006" key="16">
    <source>
        <dbReference type="Google" id="ProtNLM"/>
    </source>
</evidence>
<dbReference type="Gene3D" id="1.10.630.10">
    <property type="entry name" value="Cytochrome P450"/>
    <property type="match status" value="1"/>
</dbReference>
<evidence type="ECO:0000256" key="3">
    <source>
        <dbReference type="ARBA" id="ARBA00010617"/>
    </source>
</evidence>
<evidence type="ECO:0000256" key="9">
    <source>
        <dbReference type="ARBA" id="ARBA00023002"/>
    </source>
</evidence>
<reference evidence="15" key="1">
    <citation type="submission" date="2013-06" db="EMBL/GenBank/DDBJ databases">
        <authorList>
            <person name="Zhao Q."/>
        </authorList>
    </citation>
    <scope>NUCLEOTIDE SEQUENCE</scope>
    <source>
        <strain evidence="15">cv. W1943</strain>
    </source>
</reference>
<dbReference type="STRING" id="4529.A0A0E0NXT8"/>
<comment type="subcellular location">
    <subcellularLocation>
        <location evidence="2">Membrane</location>
        <topology evidence="2">Single-pass membrane protein</topology>
    </subcellularLocation>
</comment>
<keyword evidence="9 13" id="KW-0560">Oxidoreductase</keyword>
<keyword evidence="15" id="KW-1185">Reference proteome</keyword>
<keyword evidence="8" id="KW-0472">Membrane</keyword>
<dbReference type="GO" id="GO:0016020">
    <property type="term" value="C:membrane"/>
    <property type="evidence" value="ECO:0007669"/>
    <property type="project" value="UniProtKB-SubCell"/>
</dbReference>
<evidence type="ECO:0000256" key="6">
    <source>
        <dbReference type="ARBA" id="ARBA00022723"/>
    </source>
</evidence>
<keyword evidence="8" id="KW-1133">Transmembrane helix</keyword>
<organism evidence="14 15">
    <name type="scientific">Oryza rufipogon</name>
    <name type="common">Brownbeard rice</name>
    <name type="synonym">Asian wild rice</name>
    <dbReference type="NCBI Taxonomy" id="4529"/>
    <lineage>
        <taxon>Eukaryota</taxon>
        <taxon>Viridiplantae</taxon>
        <taxon>Streptophyta</taxon>
        <taxon>Embryophyta</taxon>
        <taxon>Tracheophyta</taxon>
        <taxon>Spermatophyta</taxon>
        <taxon>Magnoliopsida</taxon>
        <taxon>Liliopsida</taxon>
        <taxon>Poales</taxon>
        <taxon>Poaceae</taxon>
        <taxon>BOP clade</taxon>
        <taxon>Oryzoideae</taxon>
        <taxon>Oryzeae</taxon>
        <taxon>Oryzinae</taxon>
        <taxon>Oryza</taxon>
    </lineage>
</organism>
<dbReference type="InterPro" id="IPR001128">
    <property type="entry name" value="Cyt_P450"/>
</dbReference>
<evidence type="ECO:0000256" key="11">
    <source>
        <dbReference type="ARBA" id="ARBA00023033"/>
    </source>
</evidence>
<dbReference type="GO" id="GO:0004497">
    <property type="term" value="F:monooxygenase activity"/>
    <property type="evidence" value="ECO:0007669"/>
    <property type="project" value="UniProtKB-KW"/>
</dbReference>
<evidence type="ECO:0000313" key="14">
    <source>
        <dbReference type="EnsemblPlants" id="ORUFI03G25620.1"/>
    </source>
</evidence>
<keyword evidence="5" id="KW-0812">Transmembrane</keyword>
<dbReference type="InterPro" id="IPR017972">
    <property type="entry name" value="Cyt_P450_CS"/>
</dbReference>
<sequence>MEVSLPLLIGVVLAFLLLFVLVNIKNSCRSWWPPPEKEKKKLRLPPGPWQLPLVGSLHHVLLSRHADLPHRALRELAGKYGPLMMLRFGAVPTLVVSSAEAAREVLKTYDAAFASRYLTPTLAVLSRGGRDILFSPYCDLWRQLRRICVHELLSARRVQSLRHVREDEAARLVRSVAAECAARGGAAVVNVGELISRAVNDSVVRSAVGARSARRDEFVRELDESVRLSGGFNLADLYPSSWLARRLSGAMRETERCNRSLMAIMDDIIREHGDGEEDLLGVLLRLQRNGDVQCPLTTDLITNVVLDMFAAGSETSSTTLEWALTELVRNPHIMEKAQSEVREIFRGENKLTEEMMDKLSYLRLVIRETLRLHLPVPFLLPRQCREPCSVMGYDIPVGTKVLVNAWAIARDNQYWDDPEVFKPERFENNRVDFKGIDFEFIPFGAGRRICPGIALGLANIELMLASLLYHFDWEFLDRDRNDEIDLSETFGITAKRKSKLMVYATQLVGECAPGGAGAVVPISEKISRMVNDSVVRPAIGSRCARRDEFLHVQARGLRQARGRVQLGRPVPIVVASELAQRRAAVGRPSVAAGAFARCGRPAETFFNMDNLRTHDTYRKKNHSGNSQHCTAFSALSFSELQLKMTIWQSHHYKLPINLRKYFQQGARQLNDTLVGNI</sequence>
<dbReference type="GO" id="GO:0005506">
    <property type="term" value="F:iron ion binding"/>
    <property type="evidence" value="ECO:0007669"/>
    <property type="project" value="InterPro"/>
</dbReference>
<dbReference type="GO" id="GO:0016102">
    <property type="term" value="P:diterpenoid biosynthetic process"/>
    <property type="evidence" value="ECO:0007669"/>
    <property type="project" value="UniProtKB-ARBA"/>
</dbReference>
<name>A0A0E0NXT8_ORYRU</name>
<dbReference type="PANTHER" id="PTHR47955">
    <property type="entry name" value="CYTOCHROME P450 FAMILY 71 PROTEIN"/>
    <property type="match status" value="1"/>
</dbReference>
<dbReference type="FunFam" id="1.10.630.10:FF:000008">
    <property type="entry name" value="Cytochrome P450 71D8"/>
    <property type="match status" value="1"/>
</dbReference>
<evidence type="ECO:0000256" key="5">
    <source>
        <dbReference type="ARBA" id="ARBA00022692"/>
    </source>
</evidence>
<reference evidence="14" key="2">
    <citation type="submission" date="2015-06" db="UniProtKB">
        <authorList>
            <consortium name="EnsemblPlants"/>
        </authorList>
    </citation>
    <scope>IDENTIFICATION</scope>
</reference>
<dbReference type="PRINTS" id="PR00463">
    <property type="entry name" value="EP450I"/>
</dbReference>
<dbReference type="Gramene" id="ORUFI03G25620.1">
    <property type="protein sequence ID" value="ORUFI03G25620.1"/>
    <property type="gene ID" value="ORUFI03G25620"/>
</dbReference>
<proteinExistence type="inferred from homology"/>
<dbReference type="SUPFAM" id="SSF48264">
    <property type="entry name" value="Cytochrome P450"/>
    <property type="match status" value="1"/>
</dbReference>
<comment type="similarity">
    <text evidence="3 13">Belongs to the cytochrome P450 family.</text>
</comment>
<keyword evidence="7" id="KW-0521">NADP</keyword>
<evidence type="ECO:0000256" key="4">
    <source>
        <dbReference type="ARBA" id="ARBA00022617"/>
    </source>
</evidence>
<dbReference type="InterPro" id="IPR002401">
    <property type="entry name" value="Cyt_P450_E_grp-I"/>
</dbReference>
<dbReference type="Pfam" id="PF00067">
    <property type="entry name" value="p450"/>
    <property type="match status" value="1"/>
</dbReference>
<dbReference type="CDD" id="cd11072">
    <property type="entry name" value="CYP71-like"/>
    <property type="match status" value="1"/>
</dbReference>